<accession>A0ACC2MKJ0</accession>
<name>A0ACC2MKJ0_PERAE</name>
<dbReference type="Proteomes" id="UP001234297">
    <property type="component" value="Chromosome 2"/>
</dbReference>
<evidence type="ECO:0000313" key="2">
    <source>
        <dbReference type="Proteomes" id="UP001234297"/>
    </source>
</evidence>
<keyword evidence="2" id="KW-1185">Reference proteome</keyword>
<organism evidence="1 2">
    <name type="scientific">Persea americana</name>
    <name type="common">Avocado</name>
    <dbReference type="NCBI Taxonomy" id="3435"/>
    <lineage>
        <taxon>Eukaryota</taxon>
        <taxon>Viridiplantae</taxon>
        <taxon>Streptophyta</taxon>
        <taxon>Embryophyta</taxon>
        <taxon>Tracheophyta</taxon>
        <taxon>Spermatophyta</taxon>
        <taxon>Magnoliopsida</taxon>
        <taxon>Magnoliidae</taxon>
        <taxon>Laurales</taxon>
        <taxon>Lauraceae</taxon>
        <taxon>Persea</taxon>
    </lineage>
</organism>
<evidence type="ECO:0000313" key="1">
    <source>
        <dbReference type="EMBL" id="KAJ8646255.1"/>
    </source>
</evidence>
<comment type="caution">
    <text evidence="1">The sequence shown here is derived from an EMBL/GenBank/DDBJ whole genome shotgun (WGS) entry which is preliminary data.</text>
</comment>
<proteinExistence type="predicted"/>
<gene>
    <name evidence="1" type="ORF">MRB53_008003</name>
</gene>
<reference evidence="1 2" key="1">
    <citation type="journal article" date="2022" name="Hortic Res">
        <title>A haplotype resolved chromosomal level avocado genome allows analysis of novel avocado genes.</title>
        <authorList>
            <person name="Nath O."/>
            <person name="Fletcher S.J."/>
            <person name="Hayward A."/>
            <person name="Shaw L.M."/>
            <person name="Masouleh A.K."/>
            <person name="Furtado A."/>
            <person name="Henry R.J."/>
            <person name="Mitter N."/>
        </authorList>
    </citation>
    <scope>NUCLEOTIDE SEQUENCE [LARGE SCALE GENOMIC DNA]</scope>
    <source>
        <strain evidence="2">cv. Hass</strain>
    </source>
</reference>
<sequence length="763" mass="81577">MAIPSHSLFHSWLLLSSLHLMSTFAQRSTYIVHMDKSAMPKAFTDHHHWYTSTLHSLNVANENGPMPTLVYSYDNAIHGFSAVLSPKELETLKNSKGFVHAYPDRTVKRDTTHTYQFLSLNPSYGLWPASRYGEDVIIGMIDTGVWPESESFNDDGMTEIPKRWKGECEVGEDFNTSMCNRKLIGARYFNQGVMANNPGINITMNSTRDIEGHGTHTSSTAGGNYVFGASYFGYAKGTATGVAPRARVAMYKVLWNEGRYASDVLAGIDSAIEDGVDIISISMGFDGVPLYEDPIAIGSFAAMEKGIVVSLSAGNEGPSLMTLHNGIPWALTVAAGNFDRRLGGTVTLGNGVNIIGQTSFPASAWLVDVPLIYNDTLKACSNSLLLSQAVGPDGSIVICEDTTGDVFDQMEQVSGSNVSGAIFISNYTDPLGLGDFPSPAIIINPTDGNTVIGYAKSMANPLATMKFQETFVGVKPAPSVAFYSSRGPSPSSPGVLKPDILAPGTAVLAAWASNLPVDAITIGGSRLILSSDFNIISGTSMACPHASGVATLLRGAHPDWSPAAIKSAIMTTANTLDNTFNPIKEGGQGYGFQAATPLAMGSGHIDPNKALDPGLVYDASVQDYVNLLCSMKFNASQMLAITRSSNYSCSNSSSDLNYPSFIALFGSNSSSGWQTFGRTVTNVGDATSTYHAKVMLYGNFSVAVSPPTLSFKEKYERLSFTVSVEDSPQRNGSVSYGYLVWTDEKGKYTVRSPIVVYSGDVGM</sequence>
<protein>
    <submittedName>
        <fullName evidence="1">Uncharacterized protein</fullName>
    </submittedName>
</protein>
<dbReference type="EMBL" id="CM056810">
    <property type="protein sequence ID" value="KAJ8646255.1"/>
    <property type="molecule type" value="Genomic_DNA"/>
</dbReference>